<protein>
    <recommendedName>
        <fullName evidence="4">Cnidarian restricted protein</fullName>
    </recommendedName>
</protein>
<reference evidence="2" key="1">
    <citation type="submission" date="2021-01" db="UniProtKB">
        <authorList>
            <consortium name="EnsemblMetazoa"/>
        </authorList>
    </citation>
    <scope>IDENTIFICATION</scope>
</reference>
<accession>A0A7M5X6X1</accession>
<dbReference type="EnsemblMetazoa" id="CLYHEMT018391.1">
    <property type="protein sequence ID" value="CLYHEMP018391.1"/>
    <property type="gene ID" value="CLYHEMG018391"/>
</dbReference>
<name>A0A7M5X6X1_9CNID</name>
<sequence>MIWGSLIILSLIHLYLCDFTLVGMIKFKDGDLPERVPDNSWLTVKVEDTSIMDVASVSLGSTTVPVQNYTKSNDGIKFRVENIKYAKVPEISVSAVLNMGWKPNGDKWLQKGDYLSDITHRLDDIEDKSTVTKDVEVRKYGD</sequence>
<proteinExistence type="predicted"/>
<keyword evidence="1" id="KW-0732">Signal</keyword>
<keyword evidence="3" id="KW-1185">Reference proteome</keyword>
<dbReference type="Proteomes" id="UP000594262">
    <property type="component" value="Unplaced"/>
</dbReference>
<dbReference type="AlphaFoldDB" id="A0A7M5X6X1"/>
<evidence type="ECO:0008006" key="4">
    <source>
        <dbReference type="Google" id="ProtNLM"/>
    </source>
</evidence>
<feature type="chain" id="PRO_5029895258" description="Cnidarian restricted protein" evidence="1">
    <location>
        <begin position="18"/>
        <end position="142"/>
    </location>
</feature>
<evidence type="ECO:0000313" key="2">
    <source>
        <dbReference type="EnsemblMetazoa" id="CLYHEMP018391.1"/>
    </source>
</evidence>
<organism evidence="2 3">
    <name type="scientific">Clytia hemisphaerica</name>
    <dbReference type="NCBI Taxonomy" id="252671"/>
    <lineage>
        <taxon>Eukaryota</taxon>
        <taxon>Metazoa</taxon>
        <taxon>Cnidaria</taxon>
        <taxon>Hydrozoa</taxon>
        <taxon>Hydroidolina</taxon>
        <taxon>Leptothecata</taxon>
        <taxon>Obeliida</taxon>
        <taxon>Clytiidae</taxon>
        <taxon>Clytia</taxon>
    </lineage>
</organism>
<evidence type="ECO:0000256" key="1">
    <source>
        <dbReference type="SAM" id="SignalP"/>
    </source>
</evidence>
<feature type="signal peptide" evidence="1">
    <location>
        <begin position="1"/>
        <end position="17"/>
    </location>
</feature>
<dbReference type="RefSeq" id="XP_066924483.1">
    <property type="nucleotide sequence ID" value="XM_067068382.1"/>
</dbReference>
<dbReference type="OrthoDB" id="5964608at2759"/>
<evidence type="ECO:0000313" key="3">
    <source>
        <dbReference type="Proteomes" id="UP000594262"/>
    </source>
</evidence>
<dbReference type="GeneID" id="136811763"/>